<evidence type="ECO:0000313" key="2">
    <source>
        <dbReference type="EMBL" id="RST95617.1"/>
    </source>
</evidence>
<accession>A0A429ZPJ1</accession>
<evidence type="ECO:0000313" key="3">
    <source>
        <dbReference type="Proteomes" id="UP000288490"/>
    </source>
</evidence>
<comment type="caution">
    <text evidence="2">The sequence shown here is derived from an EMBL/GenBank/DDBJ whole genome shotgun (WGS) entry which is preliminary data.</text>
</comment>
<keyword evidence="3" id="KW-1185">Reference proteome</keyword>
<reference evidence="2 3" key="1">
    <citation type="submission" date="2017-05" db="EMBL/GenBank/DDBJ databases">
        <title>Vagococcus spp. assemblies.</title>
        <authorList>
            <person name="Gulvik C.A."/>
        </authorList>
    </citation>
    <scope>NUCLEOTIDE SEQUENCE [LARGE SCALE GENOMIC DNA]</scope>
    <source>
        <strain evidence="2 3">SS1994</strain>
    </source>
</reference>
<evidence type="ECO:0000256" key="1">
    <source>
        <dbReference type="SAM" id="Phobius"/>
    </source>
</evidence>
<feature type="transmembrane region" description="Helical" evidence="1">
    <location>
        <begin position="12"/>
        <end position="34"/>
    </location>
</feature>
<protein>
    <submittedName>
        <fullName evidence="2">Uncharacterized protein</fullName>
    </submittedName>
</protein>
<dbReference type="EMBL" id="NGJT01000003">
    <property type="protein sequence ID" value="RST95617.1"/>
    <property type="molecule type" value="Genomic_DNA"/>
</dbReference>
<dbReference type="Proteomes" id="UP000288490">
    <property type="component" value="Unassembled WGS sequence"/>
</dbReference>
<proteinExistence type="predicted"/>
<organism evidence="2 3">
    <name type="scientific">Vagococcus bubulae</name>
    <dbReference type="NCBI Taxonomy" id="1977868"/>
    <lineage>
        <taxon>Bacteria</taxon>
        <taxon>Bacillati</taxon>
        <taxon>Bacillota</taxon>
        <taxon>Bacilli</taxon>
        <taxon>Lactobacillales</taxon>
        <taxon>Enterococcaceae</taxon>
        <taxon>Vagococcus</taxon>
    </lineage>
</organism>
<keyword evidence="1" id="KW-0812">Transmembrane</keyword>
<keyword evidence="1" id="KW-0472">Membrane</keyword>
<name>A0A429ZPJ1_9ENTE</name>
<keyword evidence="1" id="KW-1133">Transmembrane helix</keyword>
<sequence length="78" mass="8820">MVNLFYSSIRRKIGLTIITTPTLVATVCCVYLIYKPSIVKNIPLINAVNWSFNNQYLIIYSIVKKQKPLTEKGVTVNG</sequence>
<gene>
    <name evidence="2" type="ORF">CBF36_02750</name>
</gene>
<dbReference type="AlphaFoldDB" id="A0A429ZPJ1"/>